<comment type="similarity">
    <text evidence="1">Belongs to the ABC transporter superfamily.</text>
</comment>
<evidence type="ECO:0000256" key="4">
    <source>
        <dbReference type="ARBA" id="ARBA00022840"/>
    </source>
</evidence>
<dbReference type="HOGENOM" id="CLU_000604_1_22_11"/>
<feature type="domain" description="ABC transporter" evidence="7">
    <location>
        <begin position="43"/>
        <end position="308"/>
    </location>
</feature>
<dbReference type="GO" id="GO:0015426">
    <property type="term" value="F:ATPase-coupled polar amino acid-transporter activity"/>
    <property type="evidence" value="ECO:0007669"/>
    <property type="project" value="UniProtKB-EC"/>
</dbReference>
<dbReference type="InterPro" id="IPR050086">
    <property type="entry name" value="MetN_ABC_transporter-like"/>
</dbReference>
<dbReference type="PANTHER" id="PTHR43166:SF4">
    <property type="entry name" value="PHOSPHONATES IMPORT ATP-BINDING PROTEIN PHNC"/>
    <property type="match status" value="1"/>
</dbReference>
<dbReference type="Proteomes" id="UP000006742">
    <property type="component" value="Chromosome"/>
</dbReference>
<evidence type="ECO:0000256" key="1">
    <source>
        <dbReference type="ARBA" id="ARBA00005417"/>
    </source>
</evidence>
<dbReference type="RefSeq" id="WP_013189500.1">
    <property type="nucleotide sequence ID" value="NC_014246.1"/>
</dbReference>
<evidence type="ECO:0000313" key="8">
    <source>
        <dbReference type="EMBL" id="ADI67919.1"/>
    </source>
</evidence>
<comment type="catalytic activity">
    <reaction evidence="6">
        <text>a polar amino acid(out) + ATP + H2O = a polar amino acid(in) + ADP + phosphate + H(+)</text>
        <dbReference type="Rhea" id="RHEA:14673"/>
        <dbReference type="ChEBI" id="CHEBI:15377"/>
        <dbReference type="ChEBI" id="CHEBI:15378"/>
        <dbReference type="ChEBI" id="CHEBI:30616"/>
        <dbReference type="ChEBI" id="CHEBI:43474"/>
        <dbReference type="ChEBI" id="CHEBI:62031"/>
        <dbReference type="ChEBI" id="CHEBI:456216"/>
        <dbReference type="EC" id="7.4.2.1"/>
    </reaction>
    <physiologicalReaction direction="left-to-right" evidence="6">
        <dbReference type="Rhea" id="RHEA:14674"/>
    </physiologicalReaction>
</comment>
<dbReference type="EMBL" id="CP001992">
    <property type="protein sequence ID" value="ADI67919.1"/>
    <property type="molecule type" value="Genomic_DNA"/>
</dbReference>
<dbReference type="InterPro" id="IPR017871">
    <property type="entry name" value="ABC_transporter-like_CS"/>
</dbReference>
<dbReference type="InterPro" id="IPR003593">
    <property type="entry name" value="AAA+_ATPase"/>
</dbReference>
<dbReference type="PROSITE" id="PS50893">
    <property type="entry name" value="ABC_TRANSPORTER_2"/>
    <property type="match status" value="1"/>
</dbReference>
<gene>
    <name evidence="8" type="ordered locus">HMPREF0573_11600</name>
</gene>
<organism evidence="8 9">
    <name type="scientific">Mobiluncus curtisii (strain ATCC 43063 / DSM 2711 / V125)</name>
    <name type="common">Falcivibrio vaginalis</name>
    <dbReference type="NCBI Taxonomy" id="548479"/>
    <lineage>
        <taxon>Bacteria</taxon>
        <taxon>Bacillati</taxon>
        <taxon>Actinomycetota</taxon>
        <taxon>Actinomycetes</taxon>
        <taxon>Actinomycetales</taxon>
        <taxon>Actinomycetaceae</taxon>
        <taxon>Mobiluncus</taxon>
    </lineage>
</organism>
<dbReference type="GO" id="GO:0005524">
    <property type="term" value="F:ATP binding"/>
    <property type="evidence" value="ECO:0007669"/>
    <property type="project" value="UniProtKB-KW"/>
</dbReference>
<name>D6ZH11_MOBCV</name>
<dbReference type="KEGG" id="mcu:HMPREF0573_11600"/>
<dbReference type="InterPro" id="IPR027417">
    <property type="entry name" value="P-loop_NTPase"/>
</dbReference>
<dbReference type="STRING" id="548479.HMPREF0573_11600"/>
<keyword evidence="2" id="KW-0813">Transport</keyword>
<dbReference type="SUPFAM" id="SSF52540">
    <property type="entry name" value="P-loop containing nucleoside triphosphate hydrolases"/>
    <property type="match status" value="1"/>
</dbReference>
<dbReference type="GO" id="GO:0016887">
    <property type="term" value="F:ATP hydrolysis activity"/>
    <property type="evidence" value="ECO:0007669"/>
    <property type="project" value="InterPro"/>
</dbReference>
<keyword evidence="9" id="KW-1185">Reference proteome</keyword>
<evidence type="ECO:0000256" key="3">
    <source>
        <dbReference type="ARBA" id="ARBA00022741"/>
    </source>
</evidence>
<keyword evidence="4 8" id="KW-0067">ATP-binding</keyword>
<evidence type="ECO:0000256" key="2">
    <source>
        <dbReference type="ARBA" id="ARBA00022448"/>
    </source>
</evidence>
<protein>
    <recommendedName>
        <fullName evidence="5">ABC-type polar-amino-acid transporter</fullName>
        <ecNumber evidence="5">7.4.2.1</ecNumber>
    </recommendedName>
</protein>
<evidence type="ECO:0000313" key="9">
    <source>
        <dbReference type="Proteomes" id="UP000006742"/>
    </source>
</evidence>
<sequence length="312" mass="34544">MSNELMPNNPLDSKDSGGIIDAFPDLRPGNHIPAPADVVGTMVALRDVHKYFGHLHVLKGINLDIHKGEVCVLIGPSGSGKSTVLRCINQLETITSGRIYLDGELLGMSEEKAPLPGRRRSWYLKTGALTERNTVLRELPDEIVSAQRERIGMVFQRFNLFPHKTALENVMEAPVHVLKKPRDEAAEQAKALLDRVGLGDRMDHYPSQLSGGQQQRVAIARALAMDPELMLFDEPTSALDPELVGEVLQVMKDLARDGMTMLVVTHEIGFAREVGHTLAFMDEGQIMEMGSPIEVLDNPREARTREFVSKVL</sequence>
<dbReference type="GeneID" id="55565701"/>
<evidence type="ECO:0000259" key="7">
    <source>
        <dbReference type="PROSITE" id="PS50893"/>
    </source>
</evidence>
<reference evidence="9" key="1">
    <citation type="submission" date="2010-03" db="EMBL/GenBank/DDBJ databases">
        <title>Complete sequence of Mobiluncus curtisii ATCC 43063.</title>
        <authorList>
            <person name="Muzny D."/>
            <person name="Qin X."/>
            <person name="Deng J."/>
            <person name="Jiang H."/>
            <person name="Liu Y."/>
            <person name="Qu J."/>
            <person name="Song X.-Z."/>
            <person name="Zhang L."/>
            <person name="Thornton R."/>
            <person name="Coyle M."/>
            <person name="Francisco L."/>
            <person name="Jackson L."/>
            <person name="Javaid M."/>
            <person name="Korchina V."/>
            <person name="Kovar C."/>
            <person name="Mata R."/>
            <person name="Mathew T."/>
            <person name="Ngo R."/>
            <person name="Nguyen L."/>
            <person name="Nguyen N."/>
            <person name="Okwuonu G."/>
            <person name="Ongeri F."/>
            <person name="Pham C."/>
            <person name="Simmons D."/>
            <person name="Wilczek-Boney K."/>
            <person name="Hale W."/>
            <person name="Jakkamsetti A."/>
            <person name="Pham P."/>
            <person name="Ruth R."/>
            <person name="San Lucas F."/>
            <person name="Warren J."/>
            <person name="Zhang J."/>
            <person name="Zhao Z."/>
            <person name="Zhou C."/>
            <person name="Zhu D."/>
            <person name="Lee S."/>
            <person name="Bess C."/>
            <person name="Blankenburg K."/>
            <person name="Forbes L."/>
            <person name="Fu Q."/>
            <person name="Gubbala S."/>
            <person name="Hirani K."/>
            <person name="Jayaseelan J.C."/>
            <person name="Lara F."/>
            <person name="Munidasa M."/>
            <person name="Palculict T."/>
            <person name="Patil S."/>
            <person name="Pu L.-L."/>
            <person name="Saada N."/>
            <person name="Tang L."/>
            <person name="Weissenberger G."/>
            <person name="Zhu Y."/>
            <person name="Hemphill L."/>
            <person name="Shang Y."/>
            <person name="Youmans B."/>
            <person name="Ayvaz T."/>
            <person name="Ross M."/>
            <person name="Santibanez J."/>
            <person name="Aqrawi P."/>
            <person name="Gross S."/>
            <person name="Joshi V."/>
            <person name="Fowler G."/>
            <person name="Nazareth L."/>
            <person name="Reid J."/>
            <person name="Worley K."/>
            <person name="Petrosino J."/>
            <person name="Highlander S."/>
            <person name="Gibbs R."/>
            <person name="Gibbs R."/>
        </authorList>
    </citation>
    <scope>NUCLEOTIDE SEQUENCE [LARGE SCALE GENOMIC DNA]</scope>
    <source>
        <strain evidence="9">ATCC 43063 / DSM 2711 / V125</strain>
    </source>
</reference>
<dbReference type="EC" id="7.4.2.1" evidence="5"/>
<proteinExistence type="inferred from homology"/>
<dbReference type="FunFam" id="3.40.50.300:FF:000020">
    <property type="entry name" value="Amino acid ABC transporter ATP-binding component"/>
    <property type="match status" value="1"/>
</dbReference>
<dbReference type="AlphaFoldDB" id="D6ZH11"/>
<dbReference type="InterPro" id="IPR003439">
    <property type="entry name" value="ABC_transporter-like_ATP-bd"/>
</dbReference>
<keyword evidence="3" id="KW-0547">Nucleotide-binding</keyword>
<dbReference type="eggNOG" id="COG1126">
    <property type="taxonomic scope" value="Bacteria"/>
</dbReference>
<dbReference type="Gene3D" id="3.40.50.300">
    <property type="entry name" value="P-loop containing nucleotide triphosphate hydrolases"/>
    <property type="match status" value="1"/>
</dbReference>
<dbReference type="PROSITE" id="PS00211">
    <property type="entry name" value="ABC_TRANSPORTER_1"/>
    <property type="match status" value="1"/>
</dbReference>
<dbReference type="Pfam" id="PF00005">
    <property type="entry name" value="ABC_tran"/>
    <property type="match status" value="1"/>
</dbReference>
<dbReference type="CDD" id="cd03262">
    <property type="entry name" value="ABC_HisP_GlnQ"/>
    <property type="match status" value="1"/>
</dbReference>
<accession>D6ZH11</accession>
<evidence type="ECO:0000256" key="6">
    <source>
        <dbReference type="ARBA" id="ARBA00047624"/>
    </source>
</evidence>
<dbReference type="SMART" id="SM00382">
    <property type="entry name" value="AAA"/>
    <property type="match status" value="1"/>
</dbReference>
<evidence type="ECO:0000256" key="5">
    <source>
        <dbReference type="ARBA" id="ARBA00038850"/>
    </source>
</evidence>
<dbReference type="PANTHER" id="PTHR43166">
    <property type="entry name" value="AMINO ACID IMPORT ATP-BINDING PROTEIN"/>
    <property type="match status" value="1"/>
</dbReference>